<sequence length="614" mass="72878">MMSQKQTQFMILPNEVIYNIFDFLKTSDILRAFAHLNYRYDDLLRFYIKRIDLTDDWEGDFYDFKWMWSSIQALKISRYYVHWLNDLNHKKNLSQCHQKSSFWSTIKNLFTCSQKMTRSSRHCLQRTSLDVTYQFSQLHSLHLVNIPDWAKVISNMNLKSLSVFFDEDHKYYCEEGFIPQTVTRFSTNMLFDADKFHMDLIDLDICIPSMVRLFEIIERTPNLQRLSATFVDNWFDPFDLENYPYSDLEMIATKLRPLINLKYLSFSTKHSIGPKTNERLPFDQIQLFIDQCYLKTTILKKVNLKLHYFVFNEDLWSTIVRYKNTFDRFHFYGLFIVNDKASIIKIIPSHYDHFDFHIEECDPLHSQTCFVHIYSLPFVFDTLHGFISCSELSSRSSFLNVRYLYSTRAVLARPISFELLTTRMPNLIFIGCDVRFDHDCNIKVSHIIFDQDIFNYVSTFRFIPNCSSIECNCFTLLPQLLDQMPRLQYLITSKDPLEYVRHPLPSIKRLDCQQCNFGSIYKLPEYAPHLSMLSFRGAISSVRELSDIISSLYMRIPSLKFVSIEAYRTDYSNGLSCAKIAKEALVRVKKMDNRLRYLTLFCEHGIIEFFLESM</sequence>
<dbReference type="Proteomes" id="UP000663860">
    <property type="component" value="Unassembled WGS sequence"/>
</dbReference>
<organism evidence="2 4">
    <name type="scientific">Adineta steineri</name>
    <dbReference type="NCBI Taxonomy" id="433720"/>
    <lineage>
        <taxon>Eukaryota</taxon>
        <taxon>Metazoa</taxon>
        <taxon>Spiralia</taxon>
        <taxon>Gnathifera</taxon>
        <taxon>Rotifera</taxon>
        <taxon>Eurotatoria</taxon>
        <taxon>Bdelloidea</taxon>
        <taxon>Adinetida</taxon>
        <taxon>Adinetidae</taxon>
        <taxon>Adineta</taxon>
    </lineage>
</organism>
<dbReference type="SUPFAM" id="SSF52047">
    <property type="entry name" value="RNI-like"/>
    <property type="match status" value="1"/>
</dbReference>
<reference evidence="2" key="1">
    <citation type="submission" date="2021-02" db="EMBL/GenBank/DDBJ databases">
        <authorList>
            <person name="Nowell W R."/>
        </authorList>
    </citation>
    <scope>NUCLEOTIDE SEQUENCE</scope>
</reference>
<dbReference type="InterPro" id="IPR001810">
    <property type="entry name" value="F-box_dom"/>
</dbReference>
<dbReference type="AlphaFoldDB" id="A0A815Q842"/>
<gene>
    <name evidence="2" type="ORF">IZO911_LOCUS42879</name>
    <name evidence="3" type="ORF">KXQ929_LOCUS35606</name>
</gene>
<dbReference type="Gene3D" id="3.80.10.10">
    <property type="entry name" value="Ribonuclease Inhibitor"/>
    <property type="match status" value="1"/>
</dbReference>
<proteinExistence type="predicted"/>
<accession>A0A815Q842</accession>
<protein>
    <recommendedName>
        <fullName evidence="1">F-box domain-containing protein</fullName>
    </recommendedName>
</protein>
<dbReference type="EMBL" id="CAJNOE010001957">
    <property type="protein sequence ID" value="CAF1460225.1"/>
    <property type="molecule type" value="Genomic_DNA"/>
</dbReference>
<name>A0A815Q842_9BILA</name>
<dbReference type="Proteomes" id="UP000663868">
    <property type="component" value="Unassembled WGS sequence"/>
</dbReference>
<evidence type="ECO:0000313" key="3">
    <source>
        <dbReference type="EMBL" id="CAF4120402.1"/>
    </source>
</evidence>
<evidence type="ECO:0000313" key="2">
    <source>
        <dbReference type="EMBL" id="CAF1460225.1"/>
    </source>
</evidence>
<dbReference type="PROSITE" id="PS50181">
    <property type="entry name" value="FBOX"/>
    <property type="match status" value="1"/>
</dbReference>
<evidence type="ECO:0000259" key="1">
    <source>
        <dbReference type="PROSITE" id="PS50181"/>
    </source>
</evidence>
<feature type="domain" description="F-box" evidence="1">
    <location>
        <begin position="6"/>
        <end position="51"/>
    </location>
</feature>
<dbReference type="EMBL" id="CAJOBB010005220">
    <property type="protein sequence ID" value="CAF4120402.1"/>
    <property type="molecule type" value="Genomic_DNA"/>
</dbReference>
<evidence type="ECO:0000313" key="4">
    <source>
        <dbReference type="Proteomes" id="UP000663860"/>
    </source>
</evidence>
<dbReference type="InterPro" id="IPR032675">
    <property type="entry name" value="LRR_dom_sf"/>
</dbReference>
<comment type="caution">
    <text evidence="2">The sequence shown here is derived from an EMBL/GenBank/DDBJ whole genome shotgun (WGS) entry which is preliminary data.</text>
</comment>